<feature type="compositionally biased region" description="Basic and acidic residues" evidence="1">
    <location>
        <begin position="45"/>
        <end position="55"/>
    </location>
</feature>
<feature type="compositionally biased region" description="Low complexity" evidence="1">
    <location>
        <begin position="113"/>
        <end position="133"/>
    </location>
</feature>
<feature type="chain" id="PRO_5004267722" evidence="2">
    <location>
        <begin position="33"/>
        <end position="182"/>
    </location>
</feature>
<feature type="region of interest" description="Disordered" evidence="1">
    <location>
        <begin position="28"/>
        <end position="139"/>
    </location>
</feature>
<evidence type="ECO:0000313" key="3">
    <source>
        <dbReference type="EMBL" id="BAD45053.1"/>
    </source>
</evidence>
<gene>
    <name evidence="3" type="primary">OSJNBa0011P19.21</name>
</gene>
<dbReference type="EMBL" id="AP003211">
    <property type="protein sequence ID" value="BAD45053.1"/>
    <property type="molecule type" value="Genomic_DNA"/>
</dbReference>
<feature type="region of interest" description="Disordered" evidence="1">
    <location>
        <begin position="157"/>
        <end position="182"/>
    </location>
</feature>
<proteinExistence type="predicted"/>
<dbReference type="Proteomes" id="UP000817658">
    <property type="component" value="Chromosome 1"/>
</dbReference>
<evidence type="ECO:0000256" key="1">
    <source>
        <dbReference type="SAM" id="MobiDB-lite"/>
    </source>
</evidence>
<protein>
    <submittedName>
        <fullName evidence="3">Uncharacterized protein</fullName>
    </submittedName>
</protein>
<organism evidence="3">
    <name type="scientific">Oryza sativa subsp. japonica</name>
    <name type="common">Rice</name>
    <dbReference type="NCBI Taxonomy" id="39947"/>
    <lineage>
        <taxon>Eukaryota</taxon>
        <taxon>Viridiplantae</taxon>
        <taxon>Streptophyta</taxon>
        <taxon>Embryophyta</taxon>
        <taxon>Tracheophyta</taxon>
        <taxon>Spermatophyta</taxon>
        <taxon>Magnoliopsida</taxon>
        <taxon>Liliopsida</taxon>
        <taxon>Poales</taxon>
        <taxon>Poaceae</taxon>
        <taxon>BOP clade</taxon>
        <taxon>Oryzoideae</taxon>
        <taxon>Oryzeae</taxon>
        <taxon>Oryzinae</taxon>
        <taxon>Oryza</taxon>
        <taxon>Oryza sativa</taxon>
    </lineage>
</organism>
<dbReference type="AlphaFoldDB" id="Q657G9"/>
<keyword evidence="2" id="KW-0732">Signal</keyword>
<accession>Q657G9</accession>
<sequence>MSGGHVGTSFFPLFSLPLSFTFLLSRSTAGRGERDGRQSAAGEGDCARRQPRGERCAAPPRPRASPLASRPRHGSRRAAETTRELEGVTGARRSNGRPAMRRQRHGRRGGRWQGEASSAGEHGSGEAAAAAGECGCGWGSSGADSAPLGLIVHAARPHRPLAGREDQGGRTSPGGATAGSRW</sequence>
<feature type="compositionally biased region" description="Basic and acidic residues" evidence="1">
    <location>
        <begin position="77"/>
        <end position="86"/>
    </location>
</feature>
<name>Q657G9_ORYSJ</name>
<feature type="signal peptide" evidence="2">
    <location>
        <begin position="1"/>
        <end position="32"/>
    </location>
</feature>
<feature type="compositionally biased region" description="Basic residues" evidence="1">
    <location>
        <begin position="99"/>
        <end position="110"/>
    </location>
</feature>
<evidence type="ECO:0000256" key="2">
    <source>
        <dbReference type="SAM" id="SignalP"/>
    </source>
</evidence>
<reference evidence="3" key="1">
    <citation type="journal article" date="2002" name="Nature">
        <title>The genome sequence and structure of rice chromosome 1.</title>
        <authorList>
            <person name="Sasaki T."/>
            <person name="Matsumoto T."/>
            <person name="Yamamoto K."/>
            <person name="Sakata K."/>
            <person name="Baba T."/>
            <person name="Katayose Y."/>
            <person name="Wu J."/>
            <person name="Niimura Y."/>
            <person name="Cheng Z."/>
            <person name="Nagamura Y."/>
            <person name="Antonio B.A."/>
            <person name="Kanamori H."/>
            <person name="Hosokawa S."/>
            <person name="Masukawa M."/>
            <person name="Arikawa K."/>
            <person name="Chiden Y."/>
            <person name="Hayashi M."/>
            <person name="Okamoto M."/>
            <person name="Ando T."/>
            <person name="Aoki H."/>
            <person name="Arita K."/>
            <person name="Hamada M."/>
            <person name="Harada C."/>
            <person name="Hijishita S."/>
            <person name="Honda M."/>
            <person name="Ichikawa Y."/>
            <person name="Idonuma A."/>
            <person name="Iijima M."/>
            <person name="Ikeda M."/>
            <person name="Ikeno M."/>
            <person name="Itoh S."/>
            <person name="Itoh T."/>
            <person name="Itoh Y."/>
            <person name="Itoh Y."/>
            <person name="Iwabuchi A."/>
            <person name="Kamiya K."/>
            <person name="Karasawa W."/>
            <person name="Katagiri S."/>
            <person name="Kikuta A."/>
            <person name="Kobayashi N."/>
            <person name="Kono I."/>
            <person name="Machita K."/>
            <person name="Maehara T."/>
            <person name="Mizuno H."/>
            <person name="Mizubayashi T."/>
            <person name="Mukai Y."/>
            <person name="Nagasaki H."/>
            <person name="Nakashima M."/>
            <person name="Nakama Y."/>
            <person name="Nakamichi Y."/>
            <person name="Nakamura M."/>
            <person name="Namiki N."/>
            <person name="Negishi M."/>
            <person name="Ohta I."/>
            <person name="Ono N."/>
            <person name="Saji S."/>
            <person name="Sakai K."/>
            <person name="Shibata M."/>
            <person name="Shimokawa T."/>
            <person name="Shomura A."/>
            <person name="Song J."/>
            <person name="Takazaki Y."/>
            <person name="Terasawa K."/>
            <person name="Tsuji K."/>
            <person name="Waki K."/>
            <person name="Yamagata H."/>
            <person name="Yamane H."/>
            <person name="Yoshiki S."/>
            <person name="Yoshihara R."/>
            <person name="Yukawa K."/>
            <person name="Zhong H."/>
            <person name="Iwama H."/>
            <person name="Endo T."/>
            <person name="Ito H."/>
            <person name="Hahn J.H."/>
            <person name="Kim H.I."/>
            <person name="Eun M.Y."/>
            <person name="Yano M."/>
            <person name="Jiang J."/>
            <person name="Gojobori T."/>
        </authorList>
    </citation>
    <scope>NUCLEOTIDE SEQUENCE [LARGE SCALE GENOMIC DNA]</scope>
</reference>